<reference evidence="2" key="1">
    <citation type="submission" date="2018-05" db="EMBL/GenBank/DDBJ databases">
        <authorList>
            <person name="Lanie J.A."/>
            <person name="Ng W.-L."/>
            <person name="Kazmierczak K.M."/>
            <person name="Andrzejewski T.M."/>
            <person name="Davidsen T.M."/>
            <person name="Wayne K.J."/>
            <person name="Tettelin H."/>
            <person name="Glass J.I."/>
            <person name="Rusch D."/>
            <person name="Podicherti R."/>
            <person name="Tsui H.-C.T."/>
            <person name="Winkler M.E."/>
        </authorList>
    </citation>
    <scope>NUCLEOTIDE SEQUENCE</scope>
</reference>
<dbReference type="Pfam" id="PF13517">
    <property type="entry name" value="FG-GAP_3"/>
    <property type="match status" value="1"/>
</dbReference>
<sequence length="266" mass="29747">SVVAAADFDGDGVIEVILAPRGYSKKPIIVFKLNGAAPTTRTNQKQPSFVEPENMAGSVNARSAAVCDWNGDGKLDLVVCKEIREGSYIDKKTGVAPEDQRDRYKKDGSWLNPLGRQELHLYENTSSADKIEFTYRGKANVDLPRHSFFVSCVHPKKPELGLLVSTYYGEMWNISISELGTEPAWDKPVELLTTNGSPFNRSVNIQASITVTDLFEKERFDILTFDQSANINWFKSYGFDKDGRPIYSDPVKIKQYDPYVNGGNFS</sequence>
<feature type="non-terminal residue" evidence="2">
    <location>
        <position position="1"/>
    </location>
</feature>
<evidence type="ECO:0008006" key="3">
    <source>
        <dbReference type="Google" id="ProtNLM"/>
    </source>
</evidence>
<evidence type="ECO:0000313" key="2">
    <source>
        <dbReference type="EMBL" id="SVD77236.1"/>
    </source>
</evidence>
<proteinExistence type="predicted"/>
<evidence type="ECO:0000256" key="1">
    <source>
        <dbReference type="ARBA" id="ARBA00022729"/>
    </source>
</evidence>
<dbReference type="EMBL" id="UINC01172254">
    <property type="protein sequence ID" value="SVD77236.1"/>
    <property type="molecule type" value="Genomic_DNA"/>
</dbReference>
<keyword evidence="1" id="KW-0732">Signal</keyword>
<dbReference type="InterPro" id="IPR028994">
    <property type="entry name" value="Integrin_alpha_N"/>
</dbReference>
<accession>A0A382Y1S4</accession>
<gene>
    <name evidence="2" type="ORF">METZ01_LOCUS430090</name>
</gene>
<feature type="non-terminal residue" evidence="2">
    <location>
        <position position="266"/>
    </location>
</feature>
<dbReference type="Gene3D" id="2.130.10.130">
    <property type="entry name" value="Integrin alpha, N-terminal"/>
    <property type="match status" value="1"/>
</dbReference>
<dbReference type="InterPro" id="IPR013517">
    <property type="entry name" value="FG-GAP"/>
</dbReference>
<organism evidence="2">
    <name type="scientific">marine metagenome</name>
    <dbReference type="NCBI Taxonomy" id="408172"/>
    <lineage>
        <taxon>unclassified sequences</taxon>
        <taxon>metagenomes</taxon>
        <taxon>ecological metagenomes</taxon>
    </lineage>
</organism>
<dbReference type="SUPFAM" id="SSF69318">
    <property type="entry name" value="Integrin alpha N-terminal domain"/>
    <property type="match status" value="1"/>
</dbReference>
<name>A0A382Y1S4_9ZZZZ</name>
<protein>
    <recommendedName>
        <fullName evidence="3">Insecticide toxin TcdB middle/N-terminal domain-containing protein</fullName>
    </recommendedName>
</protein>
<dbReference type="AlphaFoldDB" id="A0A382Y1S4"/>